<dbReference type="AlphaFoldDB" id="A0A3P7QH94"/>
<evidence type="ECO:0000313" key="2">
    <source>
        <dbReference type="Proteomes" id="UP000281553"/>
    </source>
</evidence>
<reference evidence="1 2" key="1">
    <citation type="submission" date="2018-11" db="EMBL/GenBank/DDBJ databases">
        <authorList>
            <consortium name="Pathogen Informatics"/>
        </authorList>
    </citation>
    <scope>NUCLEOTIDE SEQUENCE [LARGE SCALE GENOMIC DNA]</scope>
</reference>
<dbReference type="EMBL" id="UYRU01080757">
    <property type="protein sequence ID" value="VDN31352.1"/>
    <property type="molecule type" value="Genomic_DNA"/>
</dbReference>
<protein>
    <submittedName>
        <fullName evidence="1">Uncharacterized protein</fullName>
    </submittedName>
</protein>
<accession>A0A3P7QH94</accession>
<name>A0A3P7QH94_DIBLA</name>
<organism evidence="1 2">
    <name type="scientific">Dibothriocephalus latus</name>
    <name type="common">Fish tapeworm</name>
    <name type="synonym">Diphyllobothrium latum</name>
    <dbReference type="NCBI Taxonomy" id="60516"/>
    <lineage>
        <taxon>Eukaryota</taxon>
        <taxon>Metazoa</taxon>
        <taxon>Spiralia</taxon>
        <taxon>Lophotrochozoa</taxon>
        <taxon>Platyhelminthes</taxon>
        <taxon>Cestoda</taxon>
        <taxon>Eucestoda</taxon>
        <taxon>Diphyllobothriidea</taxon>
        <taxon>Diphyllobothriidae</taxon>
        <taxon>Dibothriocephalus</taxon>
    </lineage>
</organism>
<gene>
    <name evidence="1" type="ORF">DILT_LOCUS15730</name>
</gene>
<proteinExistence type="predicted"/>
<evidence type="ECO:0000313" key="1">
    <source>
        <dbReference type="EMBL" id="VDN31352.1"/>
    </source>
</evidence>
<dbReference type="Proteomes" id="UP000281553">
    <property type="component" value="Unassembled WGS sequence"/>
</dbReference>
<keyword evidence="2" id="KW-1185">Reference proteome</keyword>
<sequence length="110" mass="12515">MRAAHLRIDDALDGVLANSCESFDPQLYAIAQEAYDCYILHVFCVAVWCEHDPTFLLSEGYKKPWCSGTRDFHLQAPNTSLVSSLYSSTVVSDENQGCPCLPQRRWWLKN</sequence>